<comment type="caution">
    <text evidence="2">The sequence shown here is derived from an EMBL/GenBank/DDBJ whole genome shotgun (WGS) entry which is preliminary data.</text>
</comment>
<dbReference type="SUPFAM" id="SSF47336">
    <property type="entry name" value="ACP-like"/>
    <property type="match status" value="1"/>
</dbReference>
<dbReference type="EMBL" id="JACYTO010000002">
    <property type="protein sequence ID" value="MBD8503399.1"/>
    <property type="molecule type" value="Genomic_DNA"/>
</dbReference>
<dbReference type="RefSeq" id="WP_187718239.1">
    <property type="nucleotide sequence ID" value="NZ_JACTAH010000002.1"/>
</dbReference>
<sequence>MTLKDELKQLIVDACDRDCDPATITDDEILFGPEAPLALDSLDALQLSMAIQKKYGLRLTDSKDTRRILASVGALAEHLEAFLAARA</sequence>
<dbReference type="InterPro" id="IPR036736">
    <property type="entry name" value="ACP-like_sf"/>
</dbReference>
<organism evidence="2 3">
    <name type="scientific">Thauera sedimentorum</name>
    <dbReference type="NCBI Taxonomy" id="2767595"/>
    <lineage>
        <taxon>Bacteria</taxon>
        <taxon>Pseudomonadati</taxon>
        <taxon>Pseudomonadota</taxon>
        <taxon>Betaproteobacteria</taxon>
        <taxon>Rhodocyclales</taxon>
        <taxon>Zoogloeaceae</taxon>
        <taxon>Thauera</taxon>
    </lineage>
</organism>
<protein>
    <submittedName>
        <fullName evidence="2">Acyl carrier protein</fullName>
    </submittedName>
</protein>
<accession>A0ABR9BAM0</accession>
<dbReference type="Proteomes" id="UP000603602">
    <property type="component" value="Unassembled WGS sequence"/>
</dbReference>
<evidence type="ECO:0000313" key="3">
    <source>
        <dbReference type="Proteomes" id="UP000603602"/>
    </source>
</evidence>
<evidence type="ECO:0000259" key="1">
    <source>
        <dbReference type="PROSITE" id="PS50075"/>
    </source>
</evidence>
<dbReference type="PROSITE" id="PS50075">
    <property type="entry name" value="CARRIER"/>
    <property type="match status" value="1"/>
</dbReference>
<dbReference type="InterPro" id="IPR009081">
    <property type="entry name" value="PP-bd_ACP"/>
</dbReference>
<proteinExistence type="predicted"/>
<evidence type="ECO:0000313" key="2">
    <source>
        <dbReference type="EMBL" id="MBD8503399.1"/>
    </source>
</evidence>
<gene>
    <name evidence="2" type="ORF">IFO67_10945</name>
</gene>
<dbReference type="Gene3D" id="1.10.1200.10">
    <property type="entry name" value="ACP-like"/>
    <property type="match status" value="1"/>
</dbReference>
<name>A0ABR9BAM0_9RHOO</name>
<reference evidence="3" key="1">
    <citation type="submission" date="2023-07" db="EMBL/GenBank/DDBJ databases">
        <title>Thauera sp. CAU 1555 isolated from sand of Yaerae Beach.</title>
        <authorList>
            <person name="Kim W."/>
        </authorList>
    </citation>
    <scope>NUCLEOTIDE SEQUENCE [LARGE SCALE GENOMIC DNA]</scope>
    <source>
        <strain evidence="3">CAU 1555</strain>
    </source>
</reference>
<feature type="domain" description="Carrier" evidence="1">
    <location>
        <begin position="1"/>
        <end position="83"/>
    </location>
</feature>
<keyword evidence="3" id="KW-1185">Reference proteome</keyword>
<dbReference type="Pfam" id="PF00550">
    <property type="entry name" value="PP-binding"/>
    <property type="match status" value="1"/>
</dbReference>